<dbReference type="Proteomes" id="UP000194639">
    <property type="component" value="Unassembled WGS sequence"/>
</dbReference>
<gene>
    <name evidence="2" type="ORF">HK12_04510</name>
</gene>
<evidence type="ECO:0000313" key="3">
    <source>
        <dbReference type="Proteomes" id="UP000194639"/>
    </source>
</evidence>
<proteinExistence type="predicted"/>
<feature type="transmembrane region" description="Helical" evidence="1">
    <location>
        <begin position="38"/>
        <end position="56"/>
    </location>
</feature>
<reference evidence="2 3" key="1">
    <citation type="submission" date="2014-06" db="EMBL/GenBank/DDBJ databases">
        <authorList>
            <person name="Ju J."/>
            <person name="Zhang J."/>
        </authorList>
    </citation>
    <scope>NUCLEOTIDE SEQUENCE [LARGE SCALE GENOMIC DNA]</scope>
    <source>
        <strain evidence="2">DmW_045</strain>
    </source>
</reference>
<keyword evidence="1" id="KW-1133">Transmembrane helix</keyword>
<keyword evidence="1" id="KW-0472">Membrane</keyword>
<protein>
    <submittedName>
        <fullName evidence="2">Uncharacterized protein</fullName>
    </submittedName>
</protein>
<dbReference type="RefSeq" id="WP_086552268.1">
    <property type="nucleotide sequence ID" value="NZ_JOMO01000021.1"/>
</dbReference>
<keyword evidence="1" id="KW-0812">Transmembrane</keyword>
<evidence type="ECO:0000256" key="1">
    <source>
        <dbReference type="SAM" id="Phobius"/>
    </source>
</evidence>
<dbReference type="EMBL" id="JOMO01000021">
    <property type="protein sequence ID" value="OUI81945.1"/>
    <property type="molecule type" value="Genomic_DNA"/>
</dbReference>
<sequence length="99" mass="11323">MKLENIPANLFWNIEVLRNRGLCNAAQKPIFSGVYKKMGMFLCFTLIGLDIIFVSLKYNSLTFPEFSAAFIFPIVLMSVYVAYGAKQENRERQLSAECE</sequence>
<feature type="transmembrane region" description="Helical" evidence="1">
    <location>
        <begin position="68"/>
        <end position="85"/>
    </location>
</feature>
<dbReference type="AlphaFoldDB" id="A0A252A289"/>
<accession>A0A252A289</accession>
<evidence type="ECO:0000313" key="2">
    <source>
        <dbReference type="EMBL" id="OUI81945.1"/>
    </source>
</evidence>
<organism evidence="2 3">
    <name type="scientific">Acetobacter orientalis</name>
    <dbReference type="NCBI Taxonomy" id="146474"/>
    <lineage>
        <taxon>Bacteria</taxon>
        <taxon>Pseudomonadati</taxon>
        <taxon>Pseudomonadota</taxon>
        <taxon>Alphaproteobacteria</taxon>
        <taxon>Acetobacterales</taxon>
        <taxon>Acetobacteraceae</taxon>
        <taxon>Acetobacter</taxon>
    </lineage>
</organism>
<name>A0A252A289_9PROT</name>
<comment type="caution">
    <text evidence="2">The sequence shown here is derived from an EMBL/GenBank/DDBJ whole genome shotgun (WGS) entry which is preliminary data.</text>
</comment>